<comment type="caution">
    <text evidence="1">The sequence shown here is derived from an EMBL/GenBank/DDBJ whole genome shotgun (WGS) entry which is preliminary data.</text>
</comment>
<evidence type="ECO:0000313" key="1">
    <source>
        <dbReference type="EMBL" id="GAA3144145.1"/>
    </source>
</evidence>
<dbReference type="Proteomes" id="UP001500320">
    <property type="component" value="Unassembled WGS sequence"/>
</dbReference>
<gene>
    <name evidence="1" type="ORF">GCM10010466_39060</name>
</gene>
<name>A0ABP6NCX7_9ACTN</name>
<keyword evidence="2" id="KW-1185">Reference proteome</keyword>
<dbReference type="EMBL" id="BAAAUT010000031">
    <property type="protein sequence ID" value="GAA3144145.1"/>
    <property type="molecule type" value="Genomic_DNA"/>
</dbReference>
<sequence length="168" mass="19315">MSTNSRLLKKMCDVAGVQYSLIQIMDWEGPGNSSVNTDKEISEGDHNWVVSTSNLVRIETNFDTQFLNVWFELWDGPPVELDFEESAIETDVWVGILESTSGKLSAVEITDPRESPPVFDLGKEGIRWNMRVILRTLVEEEPDEWNDHEEAEPLLSDELEEIILQFWE</sequence>
<evidence type="ECO:0000313" key="2">
    <source>
        <dbReference type="Proteomes" id="UP001500320"/>
    </source>
</evidence>
<proteinExistence type="predicted"/>
<reference evidence="2" key="1">
    <citation type="journal article" date="2019" name="Int. J. Syst. Evol. Microbiol.">
        <title>The Global Catalogue of Microorganisms (GCM) 10K type strain sequencing project: providing services to taxonomists for standard genome sequencing and annotation.</title>
        <authorList>
            <consortium name="The Broad Institute Genomics Platform"/>
            <consortium name="The Broad Institute Genome Sequencing Center for Infectious Disease"/>
            <person name="Wu L."/>
            <person name="Ma J."/>
        </authorList>
    </citation>
    <scope>NUCLEOTIDE SEQUENCE [LARGE SCALE GENOMIC DNA]</scope>
    <source>
        <strain evidence="2">JCM 9373</strain>
    </source>
</reference>
<dbReference type="RefSeq" id="WP_344861513.1">
    <property type="nucleotide sequence ID" value="NZ_BAAAUT010000031.1"/>
</dbReference>
<organism evidence="1 2">
    <name type="scientific">Planomonospora alba</name>
    <dbReference type="NCBI Taxonomy" id="161354"/>
    <lineage>
        <taxon>Bacteria</taxon>
        <taxon>Bacillati</taxon>
        <taxon>Actinomycetota</taxon>
        <taxon>Actinomycetes</taxon>
        <taxon>Streptosporangiales</taxon>
        <taxon>Streptosporangiaceae</taxon>
        <taxon>Planomonospora</taxon>
    </lineage>
</organism>
<protein>
    <submittedName>
        <fullName evidence="1">Uncharacterized protein</fullName>
    </submittedName>
</protein>
<accession>A0ABP6NCX7</accession>